<dbReference type="Proteomes" id="UP000218272">
    <property type="component" value="Chromosome SCLO_1"/>
</dbReference>
<reference evidence="2 3" key="1">
    <citation type="submission" date="2016-10" db="EMBL/GenBank/DDBJ databases">
        <title>Complete Genome Sequence of the Nonylphenol-Degrading Bacterium Sphingobium cloacae JCM 10874T.</title>
        <authorList>
            <person name="Ootsuka M."/>
            <person name="Nishizawa T."/>
            <person name="Ohta H."/>
        </authorList>
    </citation>
    <scope>NUCLEOTIDE SEQUENCE [LARGE SCALE GENOMIC DNA]</scope>
    <source>
        <strain evidence="2 3">JCM 10874</strain>
    </source>
</reference>
<proteinExistence type="predicted"/>
<evidence type="ECO:0000313" key="3">
    <source>
        <dbReference type="Proteomes" id="UP000218272"/>
    </source>
</evidence>
<accession>A0A1E1F6V7</accession>
<name>A0A1E1F6V7_9SPHN</name>
<gene>
    <name evidence="2" type="ORF">SCLO_1032160</name>
</gene>
<evidence type="ECO:0000313" key="2">
    <source>
        <dbReference type="EMBL" id="BAV66256.1"/>
    </source>
</evidence>
<dbReference type="RefSeq" id="WP_066520199.1">
    <property type="nucleotide sequence ID" value="NZ_AP017655.1"/>
</dbReference>
<organism evidence="2 3">
    <name type="scientific">Sphingobium cloacae</name>
    <dbReference type="NCBI Taxonomy" id="120107"/>
    <lineage>
        <taxon>Bacteria</taxon>
        <taxon>Pseudomonadati</taxon>
        <taxon>Pseudomonadota</taxon>
        <taxon>Alphaproteobacteria</taxon>
        <taxon>Sphingomonadales</taxon>
        <taxon>Sphingomonadaceae</taxon>
        <taxon>Sphingobium</taxon>
    </lineage>
</organism>
<protein>
    <recommendedName>
        <fullName evidence="1">Deacetylase PdaC domain-containing protein</fullName>
    </recommendedName>
</protein>
<sequence length="282" mass="30308">MRDVSFWSMGPLAMAALALSACSPSRHDDAAPANQAANAEVTDFANRMAGAQQEQPALAGKPFAVSEKTDLLDFVYEYPGEAAAVPALVAKLGKAMGEAKENALKMAREDQKSAKESGYPYRKHSLETRWAVTADTPRLLALKSETYIFTGGAHGMTGYDSLIWDRHAKREASLAAMMTSPKAFAAAIHDGFCKELDRQRAEKRGAPVVPGDDDFTKCVDPMKEVLVLTSKDGKLIDGVTVIVGPYSAGPYAEGSYEVALPVDGAIRNAVRTEYQDAFIAAR</sequence>
<dbReference type="KEGG" id="sclo:SCLO_1032160"/>
<dbReference type="InterPro" id="IPR025303">
    <property type="entry name" value="PdaC"/>
</dbReference>
<feature type="domain" description="Deacetylase PdaC" evidence="1">
    <location>
        <begin position="66"/>
        <end position="157"/>
    </location>
</feature>
<dbReference type="OrthoDB" id="4760806at2"/>
<dbReference type="Pfam" id="PF13739">
    <property type="entry name" value="PdaC"/>
    <property type="match status" value="1"/>
</dbReference>
<dbReference type="Gene3D" id="3.30.565.40">
    <property type="entry name" value="Fervidobacterium nodosum Rt17-B1 like"/>
    <property type="match status" value="1"/>
</dbReference>
<dbReference type="EMBL" id="AP017655">
    <property type="protein sequence ID" value="BAV66256.1"/>
    <property type="molecule type" value="Genomic_DNA"/>
</dbReference>
<dbReference type="PROSITE" id="PS51257">
    <property type="entry name" value="PROKAR_LIPOPROTEIN"/>
    <property type="match status" value="1"/>
</dbReference>
<dbReference type="AlphaFoldDB" id="A0A1E1F6V7"/>
<keyword evidence="3" id="KW-1185">Reference proteome</keyword>
<evidence type="ECO:0000259" key="1">
    <source>
        <dbReference type="Pfam" id="PF13739"/>
    </source>
</evidence>